<dbReference type="EMBL" id="JALPRX010000177">
    <property type="protein sequence ID" value="MCK8788091.1"/>
    <property type="molecule type" value="Genomic_DNA"/>
</dbReference>
<reference evidence="1" key="1">
    <citation type="submission" date="2022-04" db="EMBL/GenBank/DDBJ databases">
        <title>Roseomonas acroporae sp. nov., isolated from coral Acropora digitifera.</title>
        <authorList>
            <person name="Sun H."/>
        </authorList>
    </citation>
    <scope>NUCLEOTIDE SEQUENCE</scope>
    <source>
        <strain evidence="1">NAR14</strain>
    </source>
</reference>
<name>A0A9X1YDE3_9PROT</name>
<evidence type="ECO:0000313" key="1">
    <source>
        <dbReference type="EMBL" id="MCK8788091.1"/>
    </source>
</evidence>
<proteinExistence type="predicted"/>
<protein>
    <submittedName>
        <fullName evidence="1">Terminase family protein</fullName>
    </submittedName>
</protein>
<dbReference type="Proteomes" id="UP001139516">
    <property type="component" value="Unassembled WGS sequence"/>
</dbReference>
<accession>A0A9X1YDE3</accession>
<sequence length="195" mass="21357">MEFFAAGAQHRERLMLAANRIGKTEGIGGYETTLHLTGRYPHWWQGRRFDRPIRAWVAGKTNETTRDIVQTKLCGPVTGSGSTKAFAGTGLIPGDDLVEKPAWKAGLSDLADTVRVRHVSGGLSTLGIKSYQQGRGSFEGTEQDLIWLDEEPPMDVYAECLVRTMTTDGLVLLTFTPLEGMSEVVLSFLEDGKAP</sequence>
<organism evidence="1 2">
    <name type="scientific">Roseomonas acroporae</name>
    <dbReference type="NCBI Taxonomy" id="2937791"/>
    <lineage>
        <taxon>Bacteria</taxon>
        <taxon>Pseudomonadati</taxon>
        <taxon>Pseudomonadota</taxon>
        <taxon>Alphaproteobacteria</taxon>
        <taxon>Acetobacterales</taxon>
        <taxon>Roseomonadaceae</taxon>
        <taxon>Roseomonas</taxon>
    </lineage>
</organism>
<evidence type="ECO:0000313" key="2">
    <source>
        <dbReference type="Proteomes" id="UP001139516"/>
    </source>
</evidence>
<dbReference type="Pfam" id="PF03237">
    <property type="entry name" value="Terminase_6N"/>
    <property type="match status" value="1"/>
</dbReference>
<gene>
    <name evidence="1" type="ORF">M0638_27420</name>
</gene>
<dbReference type="AlphaFoldDB" id="A0A9X1YDE3"/>
<keyword evidence="2" id="KW-1185">Reference proteome</keyword>
<comment type="caution">
    <text evidence="1">The sequence shown here is derived from an EMBL/GenBank/DDBJ whole genome shotgun (WGS) entry which is preliminary data.</text>
</comment>
<dbReference type="RefSeq" id="WP_248670133.1">
    <property type="nucleotide sequence ID" value="NZ_JALPRX010000177.1"/>
</dbReference>